<sequence length="490" mass="53075">MEYIIGVDIGTSSTKVIAVQRDGSVKAHHQQEYPIVQPEPGYSEQDPDQILQAVKNGIRHVAELMKQPPAAVSFSTAMHSVMAIGKDGKALTPLLIWADNRSQEEVDKLKKTPQARQLYNQTGVPVHPMAPLAKILWWKEHTPEIFSQAAMFIGIKEYVFHHFLGKYITDHSTASATGLFNLQEERWNALSLETAGITAEQLPEAVSSNTLIGGLRPEVAAETGIPATTPFVAGASDGCLAQLGSNALDAGHATLTIGTSGAVRMAAGKPVVDEQGRLFTYILTPGVYVTGGAVNNGGVVLQWYLHSFIQTVSEKAIEVNPALQQALKVPPGSEGLLCLPYLHGERAPVWDGHAKGAFIGVQPRHTTWHFMRALLEGMAFGLLSITKALEQTVGPVKRISVSGGFTASPEWVRLMADVFQRPMYLQPEGNASAMGAVLLGFKALNLETSFAANAEEKEFLPNPAHAEVYRKAYTVHAKLYDALKDVFPEL</sequence>
<dbReference type="InterPro" id="IPR018485">
    <property type="entry name" value="FGGY_C"/>
</dbReference>
<evidence type="ECO:0000259" key="5">
    <source>
        <dbReference type="Pfam" id="PF00370"/>
    </source>
</evidence>
<evidence type="ECO:0000256" key="1">
    <source>
        <dbReference type="ARBA" id="ARBA00009156"/>
    </source>
</evidence>
<evidence type="ECO:0000256" key="4">
    <source>
        <dbReference type="RuleBase" id="RU003733"/>
    </source>
</evidence>
<dbReference type="AlphaFoldDB" id="A0A7K1TYK7"/>
<evidence type="ECO:0000313" key="8">
    <source>
        <dbReference type="Proteomes" id="UP000461730"/>
    </source>
</evidence>
<dbReference type="InterPro" id="IPR018484">
    <property type="entry name" value="FGGY_N"/>
</dbReference>
<feature type="domain" description="Carbohydrate kinase FGGY N-terminal" evidence="5">
    <location>
        <begin position="3"/>
        <end position="244"/>
    </location>
</feature>
<organism evidence="7 8">
    <name type="scientific">Chitinophaga tropicalis</name>
    <dbReference type="NCBI Taxonomy" id="2683588"/>
    <lineage>
        <taxon>Bacteria</taxon>
        <taxon>Pseudomonadati</taxon>
        <taxon>Bacteroidota</taxon>
        <taxon>Chitinophagia</taxon>
        <taxon>Chitinophagales</taxon>
        <taxon>Chitinophagaceae</taxon>
        <taxon>Chitinophaga</taxon>
    </lineage>
</organism>
<accession>A0A7K1TYK7</accession>
<dbReference type="Gene3D" id="3.30.420.40">
    <property type="match status" value="2"/>
</dbReference>
<dbReference type="RefSeq" id="WP_157304613.1">
    <property type="nucleotide sequence ID" value="NZ_WRXN01000001.1"/>
</dbReference>
<proteinExistence type="inferred from homology"/>
<evidence type="ECO:0000256" key="2">
    <source>
        <dbReference type="ARBA" id="ARBA00022679"/>
    </source>
</evidence>
<dbReference type="SUPFAM" id="SSF53067">
    <property type="entry name" value="Actin-like ATPase domain"/>
    <property type="match status" value="2"/>
</dbReference>
<gene>
    <name evidence="7" type="ORF">GO493_02945</name>
</gene>
<dbReference type="GO" id="GO:0016773">
    <property type="term" value="F:phosphotransferase activity, alcohol group as acceptor"/>
    <property type="evidence" value="ECO:0007669"/>
    <property type="project" value="InterPro"/>
</dbReference>
<dbReference type="EMBL" id="WRXN01000001">
    <property type="protein sequence ID" value="MVT07204.1"/>
    <property type="molecule type" value="Genomic_DNA"/>
</dbReference>
<reference evidence="7 8" key="1">
    <citation type="submission" date="2019-12" db="EMBL/GenBank/DDBJ databases">
        <title>Chitinophaga sp. strain ysch24 (GDMCC 1.1355), whole genome shotgun sequence.</title>
        <authorList>
            <person name="Zhang X."/>
        </authorList>
    </citation>
    <scope>NUCLEOTIDE SEQUENCE [LARGE SCALE GENOMIC DNA]</scope>
    <source>
        <strain evidence="8">ysch24</strain>
    </source>
</reference>
<evidence type="ECO:0000313" key="7">
    <source>
        <dbReference type="EMBL" id="MVT07204.1"/>
    </source>
</evidence>
<dbReference type="InterPro" id="IPR050406">
    <property type="entry name" value="FGGY_Carb_Kinase"/>
</dbReference>
<dbReference type="GO" id="GO:0005975">
    <property type="term" value="P:carbohydrate metabolic process"/>
    <property type="evidence" value="ECO:0007669"/>
    <property type="project" value="InterPro"/>
</dbReference>
<feature type="domain" description="Carbohydrate kinase FGGY C-terminal" evidence="6">
    <location>
        <begin position="254"/>
        <end position="443"/>
    </location>
</feature>
<dbReference type="CDD" id="cd07770">
    <property type="entry name" value="ASKHA_NBD_FGGY_GntK"/>
    <property type="match status" value="1"/>
</dbReference>
<dbReference type="Pfam" id="PF00370">
    <property type="entry name" value="FGGY_N"/>
    <property type="match status" value="1"/>
</dbReference>
<evidence type="ECO:0000256" key="3">
    <source>
        <dbReference type="ARBA" id="ARBA00022777"/>
    </source>
</evidence>
<protein>
    <submittedName>
        <fullName evidence="7">Gluconate kinase</fullName>
    </submittedName>
</protein>
<comment type="caution">
    <text evidence="7">The sequence shown here is derived from an EMBL/GenBank/DDBJ whole genome shotgun (WGS) entry which is preliminary data.</text>
</comment>
<name>A0A7K1TYK7_9BACT</name>
<dbReference type="Proteomes" id="UP000461730">
    <property type="component" value="Unassembled WGS sequence"/>
</dbReference>
<dbReference type="PIRSF" id="PIRSF000538">
    <property type="entry name" value="GlpK"/>
    <property type="match status" value="1"/>
</dbReference>
<dbReference type="PROSITE" id="PS00445">
    <property type="entry name" value="FGGY_KINASES_2"/>
    <property type="match status" value="1"/>
</dbReference>
<dbReference type="GO" id="GO:0016301">
    <property type="term" value="F:kinase activity"/>
    <property type="evidence" value="ECO:0007669"/>
    <property type="project" value="UniProtKB-KW"/>
</dbReference>
<evidence type="ECO:0000259" key="6">
    <source>
        <dbReference type="Pfam" id="PF02782"/>
    </source>
</evidence>
<keyword evidence="3 4" id="KW-0418">Kinase</keyword>
<dbReference type="PANTHER" id="PTHR43095">
    <property type="entry name" value="SUGAR KINASE"/>
    <property type="match status" value="1"/>
</dbReference>
<keyword evidence="8" id="KW-1185">Reference proteome</keyword>
<dbReference type="PANTHER" id="PTHR43095:SF2">
    <property type="entry name" value="GLUCONOKINASE"/>
    <property type="match status" value="1"/>
</dbReference>
<dbReference type="Pfam" id="PF02782">
    <property type="entry name" value="FGGY_C"/>
    <property type="match status" value="1"/>
</dbReference>
<dbReference type="InterPro" id="IPR000577">
    <property type="entry name" value="Carb_kinase_FGGY"/>
</dbReference>
<keyword evidence="2 4" id="KW-0808">Transferase</keyword>
<comment type="similarity">
    <text evidence="1 4">Belongs to the FGGY kinase family.</text>
</comment>
<dbReference type="InterPro" id="IPR043129">
    <property type="entry name" value="ATPase_NBD"/>
</dbReference>
<dbReference type="InterPro" id="IPR018483">
    <property type="entry name" value="Carb_kinase_FGGY_CS"/>
</dbReference>